<evidence type="ECO:0000256" key="2">
    <source>
        <dbReference type="ARBA" id="ARBA00022723"/>
    </source>
</evidence>
<protein>
    <recommendedName>
        <fullName evidence="9">Superoxide dismutase [Cu-Zn]</fullName>
        <ecNumber evidence="9">1.15.1.1</ecNumber>
    </recommendedName>
</protein>
<dbReference type="GO" id="GO:0004784">
    <property type="term" value="F:superoxide dismutase activity"/>
    <property type="evidence" value="ECO:0007669"/>
    <property type="project" value="UniProtKB-EC"/>
</dbReference>
<comment type="similarity">
    <text evidence="1 9">Belongs to the Cu-Zn superoxide dismutase family.</text>
</comment>
<dbReference type="EMBL" id="CADEPI010000026">
    <property type="protein sequence ID" value="CAB3366725.1"/>
    <property type="molecule type" value="Genomic_DNA"/>
</dbReference>
<reference evidence="11 12" key="1">
    <citation type="submission" date="2020-04" db="EMBL/GenBank/DDBJ databases">
        <authorList>
            <person name="Alioto T."/>
            <person name="Alioto T."/>
            <person name="Gomez Garrido J."/>
        </authorList>
    </citation>
    <scope>NUCLEOTIDE SEQUENCE [LARGE SCALE GENOMIC DNA]</scope>
</reference>
<comment type="caution">
    <text evidence="11">The sequence shown here is derived from an EMBL/GenBank/DDBJ whole genome shotgun (WGS) entry which is preliminary data.</text>
</comment>
<dbReference type="PANTHER" id="PTHR10003">
    <property type="entry name" value="SUPEROXIDE DISMUTASE CU-ZN -RELATED"/>
    <property type="match status" value="1"/>
</dbReference>
<keyword evidence="5 9" id="KW-0560">Oxidoreductase</keyword>
<evidence type="ECO:0000256" key="6">
    <source>
        <dbReference type="ARBA" id="ARBA00023008"/>
    </source>
</evidence>
<evidence type="ECO:0000256" key="3">
    <source>
        <dbReference type="ARBA" id="ARBA00022833"/>
    </source>
</evidence>
<sequence>MAAMSTASASCTLAPSSAEGLVRGLITLHQHHPGATVLVSGTVEGLIPGMHGFHLHRDGNTSDGCKAAGPHFNPANATHGSPSDEVRHAGDFGNIEADITGQAVVNFASRGISLTPGAEDSVVGRAFVVHAKADDLGKGRDAESLKTGNAGARVACCIVTPQQ</sequence>
<dbReference type="FunFam" id="2.60.40.200:FF:000003">
    <property type="entry name" value="Superoxide dismutase [Cu-Zn], chloroplastic"/>
    <property type="match status" value="1"/>
</dbReference>
<name>A0A8S1CEB0_9INSE</name>
<feature type="domain" description="Superoxide dismutase copper/zinc binding" evidence="10">
    <location>
        <begin position="22"/>
        <end position="159"/>
    </location>
</feature>
<keyword evidence="6 9" id="KW-0186">Copper</keyword>
<dbReference type="InterPro" id="IPR018152">
    <property type="entry name" value="SOD_Cu/Zn_BS"/>
</dbReference>
<dbReference type="AlphaFoldDB" id="A0A8S1CEB0"/>
<keyword evidence="2 9" id="KW-0479">Metal-binding</keyword>
<evidence type="ECO:0000313" key="12">
    <source>
        <dbReference type="Proteomes" id="UP000494165"/>
    </source>
</evidence>
<evidence type="ECO:0000256" key="7">
    <source>
        <dbReference type="ARBA" id="ARBA00023157"/>
    </source>
</evidence>
<evidence type="ECO:0000313" key="11">
    <source>
        <dbReference type="EMBL" id="CAB3366725.1"/>
    </source>
</evidence>
<keyword evidence="7" id="KW-1015">Disulfide bond</keyword>
<comment type="cofactor">
    <cofactor evidence="9">
        <name>Cu cation</name>
        <dbReference type="ChEBI" id="CHEBI:23378"/>
    </cofactor>
    <text evidence="9">Binds 1 copper ion per subunit.</text>
</comment>
<dbReference type="GO" id="GO:0005507">
    <property type="term" value="F:copper ion binding"/>
    <property type="evidence" value="ECO:0007669"/>
    <property type="project" value="InterPro"/>
</dbReference>
<keyword evidence="4" id="KW-0049">Antioxidant</keyword>
<organism evidence="11 12">
    <name type="scientific">Cloeon dipterum</name>
    <dbReference type="NCBI Taxonomy" id="197152"/>
    <lineage>
        <taxon>Eukaryota</taxon>
        <taxon>Metazoa</taxon>
        <taxon>Ecdysozoa</taxon>
        <taxon>Arthropoda</taxon>
        <taxon>Hexapoda</taxon>
        <taxon>Insecta</taxon>
        <taxon>Pterygota</taxon>
        <taxon>Palaeoptera</taxon>
        <taxon>Ephemeroptera</taxon>
        <taxon>Pisciforma</taxon>
        <taxon>Baetidae</taxon>
        <taxon>Cloeon</taxon>
    </lineage>
</organism>
<evidence type="ECO:0000256" key="1">
    <source>
        <dbReference type="ARBA" id="ARBA00010457"/>
    </source>
</evidence>
<dbReference type="CDD" id="cd00305">
    <property type="entry name" value="Cu-Zn_Superoxide_Dismutase"/>
    <property type="match status" value="1"/>
</dbReference>
<comment type="catalytic activity">
    <reaction evidence="8 9">
        <text>2 superoxide + 2 H(+) = H2O2 + O2</text>
        <dbReference type="Rhea" id="RHEA:20696"/>
        <dbReference type="ChEBI" id="CHEBI:15378"/>
        <dbReference type="ChEBI" id="CHEBI:15379"/>
        <dbReference type="ChEBI" id="CHEBI:16240"/>
        <dbReference type="ChEBI" id="CHEBI:18421"/>
        <dbReference type="EC" id="1.15.1.1"/>
    </reaction>
</comment>
<dbReference type="InterPro" id="IPR001424">
    <property type="entry name" value="SOD_Cu_Zn_dom"/>
</dbReference>
<dbReference type="InterPro" id="IPR036423">
    <property type="entry name" value="SOD-like_Cu/Zn_dom_sf"/>
</dbReference>
<keyword evidence="12" id="KW-1185">Reference proteome</keyword>
<dbReference type="Proteomes" id="UP000494165">
    <property type="component" value="Unassembled WGS sequence"/>
</dbReference>
<evidence type="ECO:0000259" key="10">
    <source>
        <dbReference type="Pfam" id="PF00080"/>
    </source>
</evidence>
<keyword evidence="3 9" id="KW-0862">Zinc</keyword>
<dbReference type="PROSITE" id="PS00332">
    <property type="entry name" value="SOD_CU_ZN_2"/>
    <property type="match status" value="1"/>
</dbReference>
<evidence type="ECO:0000256" key="4">
    <source>
        <dbReference type="ARBA" id="ARBA00022862"/>
    </source>
</evidence>
<dbReference type="EC" id="1.15.1.1" evidence="9"/>
<evidence type="ECO:0000256" key="9">
    <source>
        <dbReference type="RuleBase" id="RU000393"/>
    </source>
</evidence>
<gene>
    <name evidence="11" type="ORF">CLODIP_2_CD16039</name>
</gene>
<accession>A0A8S1CEB0</accession>
<dbReference type="Pfam" id="PF00080">
    <property type="entry name" value="Sod_Cu"/>
    <property type="match status" value="1"/>
</dbReference>
<dbReference type="InterPro" id="IPR024134">
    <property type="entry name" value="SOD_Cu/Zn_/chaperone"/>
</dbReference>
<proteinExistence type="inferred from homology"/>
<dbReference type="PRINTS" id="PR00068">
    <property type="entry name" value="CUZNDISMTASE"/>
</dbReference>
<evidence type="ECO:0000256" key="8">
    <source>
        <dbReference type="ARBA" id="ARBA00049204"/>
    </source>
</evidence>
<comment type="cofactor">
    <cofactor evidence="9">
        <name>Zn(2+)</name>
        <dbReference type="ChEBI" id="CHEBI:29105"/>
    </cofactor>
    <text evidence="9">Binds 1 zinc ion per subunit.</text>
</comment>
<comment type="function">
    <text evidence="9">Destroys radicals which are normally produced within the cells and which are toxic to biological systems.</text>
</comment>
<evidence type="ECO:0000256" key="5">
    <source>
        <dbReference type="ARBA" id="ARBA00023002"/>
    </source>
</evidence>
<dbReference type="SUPFAM" id="SSF49329">
    <property type="entry name" value="Cu,Zn superoxide dismutase-like"/>
    <property type="match status" value="1"/>
</dbReference>
<dbReference type="Gene3D" id="2.60.40.200">
    <property type="entry name" value="Superoxide dismutase, copper/zinc binding domain"/>
    <property type="match status" value="1"/>
</dbReference>